<feature type="coiled-coil region" evidence="1">
    <location>
        <begin position="426"/>
        <end position="453"/>
    </location>
</feature>
<feature type="compositionally biased region" description="Basic and acidic residues" evidence="2">
    <location>
        <begin position="718"/>
        <end position="729"/>
    </location>
</feature>
<keyword evidence="1" id="KW-0175">Coiled coil</keyword>
<organism evidence="3 4">
    <name type="scientific">Diversispora epigaea</name>
    <dbReference type="NCBI Taxonomy" id="1348612"/>
    <lineage>
        <taxon>Eukaryota</taxon>
        <taxon>Fungi</taxon>
        <taxon>Fungi incertae sedis</taxon>
        <taxon>Mucoromycota</taxon>
        <taxon>Glomeromycotina</taxon>
        <taxon>Glomeromycetes</taxon>
        <taxon>Diversisporales</taxon>
        <taxon>Diversisporaceae</taxon>
        <taxon>Diversispora</taxon>
    </lineage>
</organism>
<dbReference type="EMBL" id="PQFF01000549">
    <property type="protein sequence ID" value="RHZ45402.1"/>
    <property type="molecule type" value="Genomic_DNA"/>
</dbReference>
<evidence type="ECO:0000313" key="3">
    <source>
        <dbReference type="EMBL" id="RHZ45402.1"/>
    </source>
</evidence>
<feature type="compositionally biased region" description="Low complexity" evidence="2">
    <location>
        <begin position="374"/>
        <end position="412"/>
    </location>
</feature>
<reference evidence="3 4" key="1">
    <citation type="submission" date="2018-08" db="EMBL/GenBank/DDBJ databases">
        <title>Genome and evolution of the arbuscular mycorrhizal fungus Diversispora epigaea (formerly Glomus versiforme) and its bacterial endosymbionts.</title>
        <authorList>
            <person name="Sun X."/>
            <person name="Fei Z."/>
            <person name="Harrison M."/>
        </authorList>
    </citation>
    <scope>NUCLEOTIDE SEQUENCE [LARGE SCALE GENOMIC DNA]</scope>
    <source>
        <strain evidence="3 4">IT104</strain>
    </source>
</reference>
<feature type="coiled-coil region" evidence="1">
    <location>
        <begin position="69"/>
        <end position="96"/>
    </location>
</feature>
<feature type="region of interest" description="Disordered" evidence="2">
    <location>
        <begin position="11"/>
        <end position="56"/>
    </location>
</feature>
<dbReference type="AlphaFoldDB" id="A0A397G2Z3"/>
<evidence type="ECO:0000256" key="1">
    <source>
        <dbReference type="SAM" id="Coils"/>
    </source>
</evidence>
<gene>
    <name evidence="3" type="ORF">Glove_680g10</name>
</gene>
<comment type="caution">
    <text evidence="3">The sequence shown here is derived from an EMBL/GenBank/DDBJ whole genome shotgun (WGS) entry which is preliminary data.</text>
</comment>
<name>A0A397G2Z3_9GLOM</name>
<keyword evidence="4" id="KW-1185">Reference proteome</keyword>
<evidence type="ECO:0000256" key="2">
    <source>
        <dbReference type="SAM" id="MobiDB-lite"/>
    </source>
</evidence>
<feature type="region of interest" description="Disordered" evidence="2">
    <location>
        <begin position="374"/>
        <end position="413"/>
    </location>
</feature>
<evidence type="ECO:0000313" key="4">
    <source>
        <dbReference type="Proteomes" id="UP000266861"/>
    </source>
</evidence>
<feature type="compositionally biased region" description="Low complexity" evidence="2">
    <location>
        <begin position="14"/>
        <end position="55"/>
    </location>
</feature>
<accession>A0A397G2Z3</accession>
<dbReference type="Proteomes" id="UP000266861">
    <property type="component" value="Unassembled WGS sequence"/>
</dbReference>
<protein>
    <submittedName>
        <fullName evidence="3">Uncharacterized protein</fullName>
    </submittedName>
</protein>
<feature type="compositionally biased region" description="Acidic residues" evidence="2">
    <location>
        <begin position="707"/>
        <end position="717"/>
    </location>
</feature>
<sequence>MSDLNQLFKRKNQLSLHSNSRPSSSFSSSSSSLRPTLESEDSGLTGLTGSTSLTSRNNDATTKRIFSKLDNLQKMLEKIMKNQEKMQDDIKSVKKEVAILSYDQNCVYSVILESAQNLLEKIIYPTFDQFKETAKSFMEKSDINFFSSLGHRWEPFYHKKIRVDVPPISIAAEASKISVWKKNPAISNSFRKLFDKVEEDEEDTYMTRIYLHAKLFWDPEIAILGKKVEITRIIKNVWPKKKNIPNLQITWVISIAEIILNPNNENIKISEKIIKPVLLKNLNKIENNESFEYESDSPERLEVAPKRLAAPKKSAVPERPAAPRKCFTNLFLRTNYFFLITLRAFLFCFHFHNITILMSDLNQLFKRKNQLSLHSNSRPSSSFSSSSSSLRPTLESEDSGLTGLTGSTSLTSRNNDATTKRIFSKLDNLQKMLEKIMKNQEKMQDDIKSVKKEVAILSYDQNCVYSVILESAQNLLEKIIYPTFDQFKETAKSFMEKSDINFFSSLGHRWEPFYHKKIRVDVPPISIAAEASKISVWKKNPAISNSFRKLFDKVEEDEEDTYMTRIYLHAKLFWDPEIAILGKKVEITRIIKNVWPKKKNIPNLQITWVISIAEIILNPNNENIKISEKIIKPVLLKNLNKIENNESFEYESDSPERLEVAPKRLAAPKKSAVPERPAAPRSNKRITEIETSRKEKKKIRSIRKDDENDDDDDEADEGDKAYEANKTYETDEGDEYYNEIINIDENEEE</sequence>
<proteinExistence type="predicted"/>
<feature type="region of interest" description="Disordered" evidence="2">
    <location>
        <begin position="666"/>
        <end position="736"/>
    </location>
</feature>